<gene>
    <name evidence="1" type="ORF">EF294_03640</name>
</gene>
<name>A0A3N4GSQ2_9ACTN</name>
<evidence type="ECO:0000313" key="2">
    <source>
        <dbReference type="Proteomes" id="UP000267536"/>
    </source>
</evidence>
<proteinExistence type="predicted"/>
<dbReference type="RefSeq" id="WP_123925695.1">
    <property type="nucleotide sequence ID" value="NZ_JBPSDP010000012.1"/>
</dbReference>
<protein>
    <submittedName>
        <fullName evidence="1">Uncharacterized protein</fullName>
    </submittedName>
</protein>
<dbReference type="OrthoDB" id="9965879at2"/>
<accession>A0A3N4GSQ2</accession>
<organism evidence="1 2">
    <name type="scientific">Gordonia oryzae</name>
    <dbReference type="NCBI Taxonomy" id="2487349"/>
    <lineage>
        <taxon>Bacteria</taxon>
        <taxon>Bacillati</taxon>
        <taxon>Actinomycetota</taxon>
        <taxon>Actinomycetes</taxon>
        <taxon>Mycobacteriales</taxon>
        <taxon>Gordoniaceae</taxon>
        <taxon>Gordonia</taxon>
    </lineage>
</organism>
<dbReference type="EMBL" id="RKMH01000002">
    <property type="protein sequence ID" value="RPA65842.1"/>
    <property type="molecule type" value="Genomic_DNA"/>
</dbReference>
<comment type="caution">
    <text evidence="1">The sequence shown here is derived from an EMBL/GenBank/DDBJ whole genome shotgun (WGS) entry which is preliminary data.</text>
</comment>
<evidence type="ECO:0000313" key="1">
    <source>
        <dbReference type="EMBL" id="RPA65842.1"/>
    </source>
</evidence>
<sequence>MIMLLIIFAVVAGLLAVLFLVGFVASLCDEADRHAEIARVNRERRLAEARINRLTTTAIQQMAEAAAPHSIVCQCTRCVGRGGVQ</sequence>
<dbReference type="AlphaFoldDB" id="A0A3N4GSQ2"/>
<keyword evidence="2" id="KW-1185">Reference proteome</keyword>
<reference evidence="1 2" key="1">
    <citation type="submission" date="2018-11" db="EMBL/GenBank/DDBJ databases">
        <title>Draft genome sequence of Gordonia sp. RS15-1S isolated from rice stems.</title>
        <authorList>
            <person name="Muangham S."/>
        </authorList>
    </citation>
    <scope>NUCLEOTIDE SEQUENCE [LARGE SCALE GENOMIC DNA]</scope>
    <source>
        <strain evidence="1 2">RS15-1S</strain>
    </source>
</reference>
<dbReference type="Proteomes" id="UP000267536">
    <property type="component" value="Unassembled WGS sequence"/>
</dbReference>